<comment type="caution">
    <text evidence="3">The sequence shown here is derived from an EMBL/GenBank/DDBJ whole genome shotgun (WGS) entry which is preliminary data.</text>
</comment>
<dbReference type="PANTHER" id="PTHR30273">
    <property type="entry name" value="PERIPLASMIC SIGNAL SENSOR AND SIGMA FACTOR ACTIVATOR FECR-RELATED"/>
    <property type="match status" value="1"/>
</dbReference>
<accession>A0A845AD00</accession>
<dbReference type="GO" id="GO:0016989">
    <property type="term" value="F:sigma factor antagonist activity"/>
    <property type="evidence" value="ECO:0007669"/>
    <property type="project" value="TreeGrafter"/>
</dbReference>
<gene>
    <name evidence="3" type="ORF">GRI39_13900</name>
</gene>
<dbReference type="AlphaFoldDB" id="A0A845AD00"/>
<dbReference type="OrthoDB" id="7346218at2"/>
<keyword evidence="1" id="KW-0812">Transmembrane</keyword>
<keyword evidence="1" id="KW-1133">Transmembrane helix</keyword>
<proteinExistence type="predicted"/>
<protein>
    <submittedName>
        <fullName evidence="3">Iron dicitrate transport regulator FecR</fullName>
    </submittedName>
</protein>
<keyword evidence="4" id="KW-1185">Reference proteome</keyword>
<organism evidence="3 4">
    <name type="scientific">Altericroceibacterium indicum</name>
    <dbReference type="NCBI Taxonomy" id="374177"/>
    <lineage>
        <taxon>Bacteria</taxon>
        <taxon>Pseudomonadati</taxon>
        <taxon>Pseudomonadota</taxon>
        <taxon>Alphaproteobacteria</taxon>
        <taxon>Sphingomonadales</taxon>
        <taxon>Erythrobacteraceae</taxon>
        <taxon>Altericroceibacterium</taxon>
    </lineage>
</organism>
<feature type="domain" description="FecR protein" evidence="2">
    <location>
        <begin position="107"/>
        <end position="198"/>
    </location>
</feature>
<dbReference type="InterPro" id="IPR012373">
    <property type="entry name" value="Ferrdict_sens_TM"/>
</dbReference>
<keyword evidence="1" id="KW-0472">Membrane</keyword>
<name>A0A845AD00_9SPHN</name>
<dbReference type="PIRSF" id="PIRSF018266">
    <property type="entry name" value="FecR"/>
    <property type="match status" value="1"/>
</dbReference>
<dbReference type="EMBL" id="WTYQ01000006">
    <property type="protein sequence ID" value="MXP27123.1"/>
    <property type="molecule type" value="Genomic_DNA"/>
</dbReference>
<dbReference type="RefSeq" id="WP_160740331.1">
    <property type="nucleotide sequence ID" value="NZ_WTYQ01000006.1"/>
</dbReference>
<dbReference type="Proteomes" id="UP000460561">
    <property type="component" value="Unassembled WGS sequence"/>
</dbReference>
<dbReference type="InterPro" id="IPR006860">
    <property type="entry name" value="FecR"/>
</dbReference>
<dbReference type="PANTHER" id="PTHR30273:SF2">
    <property type="entry name" value="PROTEIN FECR"/>
    <property type="match status" value="1"/>
</dbReference>
<evidence type="ECO:0000313" key="3">
    <source>
        <dbReference type="EMBL" id="MXP27123.1"/>
    </source>
</evidence>
<dbReference type="Pfam" id="PF04773">
    <property type="entry name" value="FecR"/>
    <property type="match status" value="1"/>
</dbReference>
<evidence type="ECO:0000313" key="4">
    <source>
        <dbReference type="Proteomes" id="UP000460561"/>
    </source>
</evidence>
<dbReference type="Gene3D" id="2.60.120.1440">
    <property type="match status" value="1"/>
</dbReference>
<evidence type="ECO:0000259" key="2">
    <source>
        <dbReference type="Pfam" id="PF04773"/>
    </source>
</evidence>
<sequence>MAHDNSIREEAVAWAVRTSDPAFADWDSFTQWLERNPAHAEIYDAVMADVDEAAEALPAVPLAANDEVIPPRQTIASRRGWLAGGMVMALAALCGIGLWQMSGGPRVIETDPGETRIVTVDDGSRIALGGDSAIRLDSSNPRLVTLERGQALFTITHDETRPFEVAVGTDRLLDIGTVFDVRLDNARMSVAVSEGAVQFNPDEQKVNVTPGHILTSAIGDSAYRLAAIPPAQVGEWLQGRLTFNDALLSDVAADLTRATGQKFDVSPAMMTRRISGSVLTAPVKADPKSLGPLLGVTITPTVEGWSIEAP</sequence>
<feature type="transmembrane region" description="Helical" evidence="1">
    <location>
        <begin position="80"/>
        <end position="99"/>
    </location>
</feature>
<reference evidence="3 4" key="1">
    <citation type="submission" date="2019-12" db="EMBL/GenBank/DDBJ databases">
        <title>Genomic-based taxomic classification of the family Erythrobacteraceae.</title>
        <authorList>
            <person name="Xu L."/>
        </authorList>
    </citation>
    <scope>NUCLEOTIDE SEQUENCE [LARGE SCALE GENOMIC DNA]</scope>
    <source>
        <strain evidence="3 4">DSM 18604</strain>
    </source>
</reference>
<evidence type="ECO:0000256" key="1">
    <source>
        <dbReference type="SAM" id="Phobius"/>
    </source>
</evidence>